<keyword evidence="2" id="KW-1133">Transmembrane helix</keyword>
<feature type="region of interest" description="Disordered" evidence="1">
    <location>
        <begin position="141"/>
        <end position="181"/>
    </location>
</feature>
<protein>
    <submittedName>
        <fullName evidence="3">Uncharacterized protein</fullName>
    </submittedName>
</protein>
<dbReference type="EMBL" id="JAUKUA010000001">
    <property type="protein sequence ID" value="KAK0731919.1"/>
    <property type="molecule type" value="Genomic_DNA"/>
</dbReference>
<sequence length="214" mass="23922">MRTMRTARGVWVSTPRDPAALGAQERIQNKCIAYMVRQAAPTGWHQSKHWTACRQLSKFPRLIVCLSAFVLGKKNRRPFIVPPPLLFFPCLSLLVLVWDCVRLWAPPDPMSGGRNLVRRQVLQTPPAQLVSSGALAGSFGVSGGGLRRRETCSNQRSTEQHRAAPSAQPTGEREEGKEKSAPRAGRWVSWLGLSRFRVRGMTGRVLSWLSSLFY</sequence>
<gene>
    <name evidence="3" type="ORF">B0H67DRAFT_566208</name>
</gene>
<feature type="transmembrane region" description="Helical" evidence="2">
    <location>
        <begin position="85"/>
        <end position="105"/>
    </location>
</feature>
<accession>A0AA40BCW3</accession>
<keyword evidence="4" id="KW-1185">Reference proteome</keyword>
<keyword evidence="2" id="KW-0472">Membrane</keyword>
<keyword evidence="2" id="KW-0812">Transmembrane</keyword>
<name>A0AA40BCW3_9PEZI</name>
<evidence type="ECO:0000256" key="2">
    <source>
        <dbReference type="SAM" id="Phobius"/>
    </source>
</evidence>
<evidence type="ECO:0000313" key="4">
    <source>
        <dbReference type="Proteomes" id="UP001172102"/>
    </source>
</evidence>
<evidence type="ECO:0000256" key="1">
    <source>
        <dbReference type="SAM" id="MobiDB-lite"/>
    </source>
</evidence>
<dbReference type="Proteomes" id="UP001172102">
    <property type="component" value="Unassembled WGS sequence"/>
</dbReference>
<evidence type="ECO:0000313" key="3">
    <source>
        <dbReference type="EMBL" id="KAK0731919.1"/>
    </source>
</evidence>
<comment type="caution">
    <text evidence="3">The sequence shown here is derived from an EMBL/GenBank/DDBJ whole genome shotgun (WGS) entry which is preliminary data.</text>
</comment>
<reference evidence="3" key="1">
    <citation type="submission" date="2023-06" db="EMBL/GenBank/DDBJ databases">
        <title>Genome-scale phylogeny and comparative genomics of the fungal order Sordariales.</title>
        <authorList>
            <consortium name="Lawrence Berkeley National Laboratory"/>
            <person name="Hensen N."/>
            <person name="Bonometti L."/>
            <person name="Westerberg I."/>
            <person name="Brannstrom I.O."/>
            <person name="Guillou S."/>
            <person name="Cros-Aarteil S."/>
            <person name="Calhoun S."/>
            <person name="Haridas S."/>
            <person name="Kuo A."/>
            <person name="Mondo S."/>
            <person name="Pangilinan J."/>
            <person name="Riley R."/>
            <person name="Labutti K."/>
            <person name="Andreopoulos B."/>
            <person name="Lipzen A."/>
            <person name="Chen C."/>
            <person name="Yanf M."/>
            <person name="Daum C."/>
            <person name="Ng V."/>
            <person name="Clum A."/>
            <person name="Steindorff A."/>
            <person name="Ohm R."/>
            <person name="Martin F."/>
            <person name="Silar P."/>
            <person name="Natvig D."/>
            <person name="Lalanne C."/>
            <person name="Gautier V."/>
            <person name="Ament-Velasquez S.L."/>
            <person name="Kruys A."/>
            <person name="Hutchinson M.I."/>
            <person name="Powell A.J."/>
            <person name="Barry K."/>
            <person name="Miller A.N."/>
            <person name="Grigoriev I.V."/>
            <person name="Debuchy R."/>
            <person name="Gladieux P."/>
            <person name="Thoren M.H."/>
            <person name="Johannesson H."/>
        </authorList>
    </citation>
    <scope>NUCLEOTIDE SEQUENCE</scope>
    <source>
        <strain evidence="3">SMH4607-1</strain>
    </source>
</reference>
<organism evidence="3 4">
    <name type="scientific">Lasiosphaeris hirsuta</name>
    <dbReference type="NCBI Taxonomy" id="260670"/>
    <lineage>
        <taxon>Eukaryota</taxon>
        <taxon>Fungi</taxon>
        <taxon>Dikarya</taxon>
        <taxon>Ascomycota</taxon>
        <taxon>Pezizomycotina</taxon>
        <taxon>Sordariomycetes</taxon>
        <taxon>Sordariomycetidae</taxon>
        <taxon>Sordariales</taxon>
        <taxon>Lasiosphaeriaceae</taxon>
        <taxon>Lasiosphaeris</taxon>
    </lineage>
</organism>
<feature type="compositionally biased region" description="Basic and acidic residues" evidence="1">
    <location>
        <begin position="171"/>
        <end position="181"/>
    </location>
</feature>
<proteinExistence type="predicted"/>
<dbReference type="AlphaFoldDB" id="A0AA40BCW3"/>